<evidence type="ECO:0000256" key="1">
    <source>
        <dbReference type="SAM" id="MobiDB-lite"/>
    </source>
</evidence>
<proteinExistence type="predicted"/>
<comment type="caution">
    <text evidence="2">The sequence shown here is derived from an EMBL/GenBank/DDBJ whole genome shotgun (WGS) entry which is preliminary data.</text>
</comment>
<dbReference type="Proteomes" id="UP001497525">
    <property type="component" value="Unassembled WGS sequence"/>
</dbReference>
<evidence type="ECO:0000313" key="3">
    <source>
        <dbReference type="Proteomes" id="UP001497525"/>
    </source>
</evidence>
<sequence>MGCCYNKPVDESEDDLVDDDDSLVRQEQLANEKTTCPQILLRHEEEDDDQFWRRSQGINFDPFRGPSGEDAADEKSAHSHNGKIGENTSRHIPTVTTPI</sequence>
<protein>
    <submittedName>
        <fullName evidence="2">Uncharacterized protein</fullName>
    </submittedName>
</protein>
<accession>A0AAV2T6T2</accession>
<reference evidence="2" key="1">
    <citation type="submission" date="2024-06" db="EMBL/GenBank/DDBJ databases">
        <authorList>
            <person name="Liu X."/>
            <person name="Lenzi L."/>
            <person name="Haldenby T S."/>
            <person name="Uol C."/>
        </authorList>
    </citation>
    <scope>NUCLEOTIDE SEQUENCE</scope>
</reference>
<organism evidence="2 3">
    <name type="scientific">Calicophoron daubneyi</name>
    <name type="common">Rumen fluke</name>
    <name type="synonym">Paramphistomum daubneyi</name>
    <dbReference type="NCBI Taxonomy" id="300641"/>
    <lineage>
        <taxon>Eukaryota</taxon>
        <taxon>Metazoa</taxon>
        <taxon>Spiralia</taxon>
        <taxon>Lophotrochozoa</taxon>
        <taxon>Platyhelminthes</taxon>
        <taxon>Trematoda</taxon>
        <taxon>Digenea</taxon>
        <taxon>Plagiorchiida</taxon>
        <taxon>Pronocephalata</taxon>
        <taxon>Paramphistomoidea</taxon>
        <taxon>Paramphistomidae</taxon>
        <taxon>Calicophoron</taxon>
    </lineage>
</organism>
<gene>
    <name evidence="2" type="ORF">CDAUBV1_LOCUS4630</name>
</gene>
<evidence type="ECO:0000313" key="2">
    <source>
        <dbReference type="EMBL" id="CAL5132120.1"/>
    </source>
</evidence>
<feature type="compositionally biased region" description="Polar residues" evidence="1">
    <location>
        <begin position="86"/>
        <end position="99"/>
    </location>
</feature>
<dbReference type="AlphaFoldDB" id="A0AAV2T6T2"/>
<dbReference type="EMBL" id="CAXLJL010000115">
    <property type="protein sequence ID" value="CAL5132120.1"/>
    <property type="molecule type" value="Genomic_DNA"/>
</dbReference>
<feature type="region of interest" description="Disordered" evidence="1">
    <location>
        <begin position="56"/>
        <end position="99"/>
    </location>
</feature>
<name>A0AAV2T6T2_CALDB</name>